<dbReference type="EMBL" id="JACIVI010000001">
    <property type="protein sequence ID" value="MBB1160424.1"/>
    <property type="molecule type" value="Genomic_DNA"/>
</dbReference>
<reference evidence="1 2" key="1">
    <citation type="submission" date="2020-08" db="EMBL/GenBank/DDBJ databases">
        <title>Aquariorum lacteus gen. nov., sp. nov., a new member of the family Comamonadaceae, isolated from freshwater aquarium.</title>
        <authorList>
            <person name="Chun S.-J."/>
        </authorList>
    </citation>
    <scope>NUCLEOTIDE SEQUENCE [LARGE SCALE GENOMIC DNA]</scope>
    <source>
        <strain evidence="1 2">SJAQ100</strain>
    </source>
</reference>
<name>A0A839HRH6_9BURK</name>
<dbReference type="RefSeq" id="WP_182660375.1">
    <property type="nucleotide sequence ID" value="NZ_JACIVI010000001.1"/>
</dbReference>
<proteinExistence type="predicted"/>
<dbReference type="Pfam" id="PF02643">
    <property type="entry name" value="DUF192"/>
    <property type="match status" value="1"/>
</dbReference>
<comment type="caution">
    <text evidence="1">The sequence shown here is derived from an EMBL/GenBank/DDBJ whole genome shotgun (WGS) entry which is preliminary data.</text>
</comment>
<keyword evidence="2" id="KW-1185">Reference proteome</keyword>
<protein>
    <submittedName>
        <fullName evidence="1">DUF192 domain-containing protein</fullName>
    </submittedName>
</protein>
<accession>A0A839HRH6</accession>
<gene>
    <name evidence="1" type="ORF">H4F90_00315</name>
</gene>
<dbReference type="Proteomes" id="UP000586093">
    <property type="component" value="Unassembled WGS sequence"/>
</dbReference>
<evidence type="ECO:0000313" key="1">
    <source>
        <dbReference type="EMBL" id="MBB1160424.1"/>
    </source>
</evidence>
<dbReference type="AlphaFoldDB" id="A0A839HRH6"/>
<organism evidence="1 2">
    <name type="scientific">Aquariibacter albus</name>
    <dbReference type="NCBI Taxonomy" id="2759899"/>
    <lineage>
        <taxon>Bacteria</taxon>
        <taxon>Pseudomonadati</taxon>
        <taxon>Pseudomonadota</taxon>
        <taxon>Betaproteobacteria</taxon>
        <taxon>Burkholderiales</taxon>
        <taxon>Sphaerotilaceae</taxon>
        <taxon>Aquariibacter</taxon>
    </lineage>
</organism>
<dbReference type="Gene3D" id="2.60.120.1140">
    <property type="entry name" value="Protein of unknown function DUF192"/>
    <property type="match status" value="1"/>
</dbReference>
<dbReference type="InterPro" id="IPR038695">
    <property type="entry name" value="Saro_0823-like_sf"/>
</dbReference>
<dbReference type="InterPro" id="IPR003795">
    <property type="entry name" value="DUF192"/>
</dbReference>
<evidence type="ECO:0000313" key="2">
    <source>
        <dbReference type="Proteomes" id="UP000586093"/>
    </source>
</evidence>
<sequence>MLHPAAREARPRPLATAVGLADGWWSRLRGLMGRPPLQPGQGLWIRPCQQVHTQFMRAAIDVVFLDAEGRVLRVLPAMRPWRVSPFLRAAREVLELAAGEADGLQPGDRLVFQPLA</sequence>